<comment type="caution">
    <text evidence="2">The sequence shown here is derived from an EMBL/GenBank/DDBJ whole genome shotgun (WGS) entry which is preliminary data.</text>
</comment>
<gene>
    <name evidence="2" type="ORF">ACFOWM_09535</name>
</gene>
<keyword evidence="1" id="KW-0732">Signal</keyword>
<keyword evidence="3" id="KW-1185">Reference proteome</keyword>
<dbReference type="RefSeq" id="WP_379709251.1">
    <property type="nucleotide sequence ID" value="NZ_JBHSCZ010000002.1"/>
</dbReference>
<organism evidence="2 3">
    <name type="scientific">Ferruginibacter yonginensis</name>
    <dbReference type="NCBI Taxonomy" id="1310416"/>
    <lineage>
        <taxon>Bacteria</taxon>
        <taxon>Pseudomonadati</taxon>
        <taxon>Bacteroidota</taxon>
        <taxon>Chitinophagia</taxon>
        <taxon>Chitinophagales</taxon>
        <taxon>Chitinophagaceae</taxon>
        <taxon>Ferruginibacter</taxon>
    </lineage>
</organism>
<dbReference type="Proteomes" id="UP001595907">
    <property type="component" value="Unassembled WGS sequence"/>
</dbReference>
<evidence type="ECO:0000313" key="3">
    <source>
        <dbReference type="Proteomes" id="UP001595907"/>
    </source>
</evidence>
<name>A0ABV8QS90_9BACT</name>
<evidence type="ECO:0000256" key="1">
    <source>
        <dbReference type="SAM" id="SignalP"/>
    </source>
</evidence>
<evidence type="ECO:0000313" key="2">
    <source>
        <dbReference type="EMBL" id="MFC4263120.1"/>
    </source>
</evidence>
<protein>
    <submittedName>
        <fullName evidence="2">Uncharacterized protein</fullName>
    </submittedName>
</protein>
<sequence>MMVLSACPFGGILFTPSMAMLSAFHVKQKAASFGESTLVCAKD</sequence>
<proteinExistence type="predicted"/>
<feature type="signal peptide" evidence="1">
    <location>
        <begin position="1"/>
        <end position="19"/>
    </location>
</feature>
<accession>A0ABV8QS90</accession>
<dbReference type="EMBL" id="JBHSCZ010000002">
    <property type="protein sequence ID" value="MFC4263120.1"/>
    <property type="molecule type" value="Genomic_DNA"/>
</dbReference>
<reference evidence="3" key="1">
    <citation type="journal article" date="2019" name="Int. J. Syst. Evol. Microbiol.">
        <title>The Global Catalogue of Microorganisms (GCM) 10K type strain sequencing project: providing services to taxonomists for standard genome sequencing and annotation.</title>
        <authorList>
            <consortium name="The Broad Institute Genomics Platform"/>
            <consortium name="The Broad Institute Genome Sequencing Center for Infectious Disease"/>
            <person name="Wu L."/>
            <person name="Ma J."/>
        </authorList>
    </citation>
    <scope>NUCLEOTIDE SEQUENCE [LARGE SCALE GENOMIC DNA]</scope>
    <source>
        <strain evidence="3">CECT 8289</strain>
    </source>
</reference>
<feature type="chain" id="PRO_5046438364" evidence="1">
    <location>
        <begin position="20"/>
        <end position="43"/>
    </location>
</feature>